<dbReference type="EMBL" id="JANPWB010000001">
    <property type="protein sequence ID" value="KAJ1213954.1"/>
    <property type="molecule type" value="Genomic_DNA"/>
</dbReference>
<evidence type="ECO:0000313" key="2">
    <source>
        <dbReference type="EMBL" id="KAJ1213954.1"/>
    </source>
</evidence>
<evidence type="ECO:0000313" key="3">
    <source>
        <dbReference type="Proteomes" id="UP001066276"/>
    </source>
</evidence>
<evidence type="ECO:0000256" key="1">
    <source>
        <dbReference type="SAM" id="MobiDB-lite"/>
    </source>
</evidence>
<dbReference type="AlphaFoldDB" id="A0AAV7WPS3"/>
<reference evidence="2" key="1">
    <citation type="journal article" date="2022" name="bioRxiv">
        <title>Sequencing and chromosome-scale assembly of the giantPleurodeles waltlgenome.</title>
        <authorList>
            <person name="Brown T."/>
            <person name="Elewa A."/>
            <person name="Iarovenko S."/>
            <person name="Subramanian E."/>
            <person name="Araus A.J."/>
            <person name="Petzold A."/>
            <person name="Susuki M."/>
            <person name="Suzuki K.-i.T."/>
            <person name="Hayashi T."/>
            <person name="Toyoda A."/>
            <person name="Oliveira C."/>
            <person name="Osipova E."/>
            <person name="Leigh N.D."/>
            <person name="Simon A."/>
            <person name="Yun M.H."/>
        </authorList>
    </citation>
    <scope>NUCLEOTIDE SEQUENCE</scope>
    <source>
        <strain evidence="2">20211129_DDA</strain>
        <tissue evidence="2">Liver</tissue>
    </source>
</reference>
<dbReference type="Proteomes" id="UP001066276">
    <property type="component" value="Chromosome 1_1"/>
</dbReference>
<organism evidence="2 3">
    <name type="scientific">Pleurodeles waltl</name>
    <name type="common">Iberian ribbed newt</name>
    <dbReference type="NCBI Taxonomy" id="8319"/>
    <lineage>
        <taxon>Eukaryota</taxon>
        <taxon>Metazoa</taxon>
        <taxon>Chordata</taxon>
        <taxon>Craniata</taxon>
        <taxon>Vertebrata</taxon>
        <taxon>Euteleostomi</taxon>
        <taxon>Amphibia</taxon>
        <taxon>Batrachia</taxon>
        <taxon>Caudata</taxon>
        <taxon>Salamandroidea</taxon>
        <taxon>Salamandridae</taxon>
        <taxon>Pleurodelinae</taxon>
        <taxon>Pleurodeles</taxon>
    </lineage>
</organism>
<sequence length="130" mass="14777">MNPTARSTPRQRRPNWGVESHLCSPRWIGAADSLRERKTNTEGLGDLPSASSPRPLQRRPAAVHKRVRSTSRYQRPCRGGGVASSDPEADRLDRHSITRLHRWLPDAAHMRDNCENTEARSPTTPRMDEY</sequence>
<keyword evidence="3" id="KW-1185">Reference proteome</keyword>
<comment type="caution">
    <text evidence="2">The sequence shown here is derived from an EMBL/GenBank/DDBJ whole genome shotgun (WGS) entry which is preliminary data.</text>
</comment>
<protein>
    <submittedName>
        <fullName evidence="2">Uncharacterized protein</fullName>
    </submittedName>
</protein>
<proteinExistence type="predicted"/>
<gene>
    <name evidence="2" type="ORF">NDU88_001583</name>
</gene>
<name>A0AAV7WPS3_PLEWA</name>
<accession>A0AAV7WPS3</accession>
<feature type="region of interest" description="Disordered" evidence="1">
    <location>
        <begin position="1"/>
        <end position="21"/>
    </location>
</feature>
<feature type="region of interest" description="Disordered" evidence="1">
    <location>
        <begin position="33"/>
        <end position="93"/>
    </location>
</feature>